<dbReference type="AlphaFoldDB" id="A0A1R1JRM5"/>
<dbReference type="RefSeq" id="WP_076413220.1">
    <property type="nucleotide sequence ID" value="NZ_AP028040.1"/>
</dbReference>
<gene>
    <name evidence="5" type="ORF">BIZ92_29335</name>
</gene>
<dbReference type="EMBL" id="MJMN01000020">
    <property type="protein sequence ID" value="OMG84324.1"/>
    <property type="molecule type" value="Genomic_DNA"/>
</dbReference>
<evidence type="ECO:0000313" key="5">
    <source>
        <dbReference type="EMBL" id="OMG84324.1"/>
    </source>
</evidence>
<feature type="domain" description="Acyl-CoA thioester hydrolase/bile acid-CoA amino acid N-acetyltransferase" evidence="3">
    <location>
        <begin position="17"/>
        <end position="135"/>
    </location>
</feature>
<proteinExistence type="inferred from homology"/>
<dbReference type="PIRSF" id="PIRSF016521">
    <property type="entry name" value="Acyl-CoA_hydro"/>
    <property type="match status" value="1"/>
</dbReference>
<evidence type="ECO:0000259" key="3">
    <source>
        <dbReference type="Pfam" id="PF04775"/>
    </source>
</evidence>
<comment type="similarity">
    <text evidence="1">Belongs to the C/M/P thioester hydrolase family.</text>
</comment>
<name>A0A1R1JRM5_ALCXX</name>
<feature type="domain" description="BAAT/Acyl-CoA thioester hydrolase C-terminal" evidence="4">
    <location>
        <begin position="202"/>
        <end position="426"/>
    </location>
</feature>
<evidence type="ECO:0000256" key="1">
    <source>
        <dbReference type="ARBA" id="ARBA00006538"/>
    </source>
</evidence>
<reference evidence="5 6" key="1">
    <citation type="submission" date="2016-09" db="EMBL/GenBank/DDBJ databases">
        <title>Phylogenomics of Achromobacter.</title>
        <authorList>
            <person name="Jeukens J."/>
            <person name="Freschi L."/>
            <person name="Vincent A.T."/>
            <person name="Emond-Rheault J.-G."/>
            <person name="Kukavica-Ibrulj I."/>
            <person name="Charette S.J."/>
            <person name="Levesque R.C."/>
        </authorList>
    </citation>
    <scope>NUCLEOTIDE SEQUENCE [LARGE SCALE GENOMIC DNA]</scope>
    <source>
        <strain evidence="5 6">AUS488</strain>
    </source>
</reference>
<dbReference type="GO" id="GO:0006637">
    <property type="term" value="P:acyl-CoA metabolic process"/>
    <property type="evidence" value="ECO:0007669"/>
    <property type="project" value="InterPro"/>
</dbReference>
<dbReference type="SUPFAM" id="SSF53474">
    <property type="entry name" value="alpha/beta-Hydrolases"/>
    <property type="match status" value="1"/>
</dbReference>
<dbReference type="GO" id="GO:0047617">
    <property type="term" value="F:fatty acyl-CoA hydrolase activity"/>
    <property type="evidence" value="ECO:0007669"/>
    <property type="project" value="TreeGrafter"/>
</dbReference>
<dbReference type="PANTHER" id="PTHR10824">
    <property type="entry name" value="ACYL-COENZYME A THIOESTERASE-RELATED"/>
    <property type="match status" value="1"/>
</dbReference>
<dbReference type="Gene3D" id="2.60.40.2240">
    <property type="entry name" value="Acyl-CoA thioester hydrolase/BAAT N-terminal domain"/>
    <property type="match status" value="1"/>
</dbReference>
<feature type="active site" description="Charge relay system" evidence="2">
    <location>
        <position position="230"/>
    </location>
</feature>
<sequence length="450" mass="48472">MTEQARITVSPETALIDVPREIRIDGFPAYAFITVTARMRMCGAPWRSQAVFMAGHDGSLDLARDCPVSGSYAEPSSMGLVWSMTCEEMDRVVFPPDRVEPLVIDLHASDGRHEATARLVQIFVAEGVTHRAVREQVGGMTLSGELYTPAGPGPHPLVIYMNGSSGGVNAPRAALFAARGYQCLALAIFNYEGRPKYLNDMPLEYFEQALRWARAELRPRDGFVALSGISRGGETSLLVASHYPDLVSAVVAYVPSPVTHGVVSAGEPGTGRNAQVWRKGGEPLPHLWQDNASADWEAAYASDPPYRQTHAFLSASRDAVAFERARIPVERYPGPVMLVSASDDGFWPSTAYSEVVMRQREAHGLPTSHYVCKGAGHHVHYPCLPATLISKPHAMSGLLLDAGGTPPANAAGNEGSYRAVLAFLARAACLPASHPNRIDSSTSSPNGVDR</sequence>
<dbReference type="Proteomes" id="UP000187251">
    <property type="component" value="Unassembled WGS sequence"/>
</dbReference>
<dbReference type="InterPro" id="IPR016662">
    <property type="entry name" value="Acyl-CoA_thioEstase_long-chain"/>
</dbReference>
<evidence type="ECO:0000256" key="2">
    <source>
        <dbReference type="PIRSR" id="PIRSR016521-1"/>
    </source>
</evidence>
<protein>
    <submittedName>
        <fullName evidence="5">Acyl-CoA thioester hydrolase</fullName>
    </submittedName>
</protein>
<dbReference type="InterPro" id="IPR029058">
    <property type="entry name" value="AB_hydrolase_fold"/>
</dbReference>
<evidence type="ECO:0000313" key="6">
    <source>
        <dbReference type="Proteomes" id="UP000187251"/>
    </source>
</evidence>
<accession>A0A1R1JRM5</accession>
<dbReference type="InterPro" id="IPR042490">
    <property type="entry name" value="Thio_Ohase/BAAT_N"/>
</dbReference>
<comment type="caution">
    <text evidence="5">The sequence shown here is derived from an EMBL/GenBank/DDBJ whole genome shotgun (WGS) entry which is preliminary data.</text>
</comment>
<feature type="active site" description="Charge relay system" evidence="2">
    <location>
        <position position="344"/>
    </location>
</feature>
<dbReference type="PANTHER" id="PTHR10824:SF4">
    <property type="entry name" value="ACYL-COENZYME A THIOESTERASE 1-LIKE"/>
    <property type="match status" value="1"/>
</dbReference>
<dbReference type="Pfam" id="PF04775">
    <property type="entry name" value="Bile_Hydr_Trans"/>
    <property type="match status" value="1"/>
</dbReference>
<dbReference type="Pfam" id="PF08840">
    <property type="entry name" value="BAAT_C"/>
    <property type="match status" value="1"/>
</dbReference>
<keyword evidence="5" id="KW-0378">Hydrolase</keyword>
<dbReference type="GO" id="GO:0006631">
    <property type="term" value="P:fatty acid metabolic process"/>
    <property type="evidence" value="ECO:0007669"/>
    <property type="project" value="TreeGrafter"/>
</dbReference>
<dbReference type="InterPro" id="IPR014940">
    <property type="entry name" value="BAAT_C"/>
</dbReference>
<evidence type="ECO:0000259" key="4">
    <source>
        <dbReference type="Pfam" id="PF08840"/>
    </source>
</evidence>
<organism evidence="5 6">
    <name type="scientific">Alcaligenes xylosoxydans xylosoxydans</name>
    <name type="common">Achromobacter xylosoxidans</name>
    <dbReference type="NCBI Taxonomy" id="85698"/>
    <lineage>
        <taxon>Bacteria</taxon>
        <taxon>Pseudomonadati</taxon>
        <taxon>Pseudomonadota</taxon>
        <taxon>Betaproteobacteria</taxon>
        <taxon>Burkholderiales</taxon>
        <taxon>Alcaligenaceae</taxon>
        <taxon>Achromobacter</taxon>
    </lineage>
</organism>
<dbReference type="InterPro" id="IPR006862">
    <property type="entry name" value="Thio_Ohase/aa_AcTrfase"/>
</dbReference>
<feature type="active site" description="Charge relay system" evidence="2">
    <location>
        <position position="377"/>
    </location>
</feature>
<dbReference type="Gene3D" id="3.40.50.1820">
    <property type="entry name" value="alpha/beta hydrolase"/>
    <property type="match status" value="1"/>
</dbReference>